<evidence type="ECO:0000313" key="3">
    <source>
        <dbReference type="Proteomes" id="UP001262754"/>
    </source>
</evidence>
<sequence length="82" mass="8709">MAATKHRHKTVASRNRPRGVRSTGQRALAPAGGEFLVLRQAQDEEFNSTALNVDLILSLSKDEGGSSAAVVQQPTAPTPERG</sequence>
<feature type="region of interest" description="Disordered" evidence="1">
    <location>
        <begin position="62"/>
        <end position="82"/>
    </location>
</feature>
<dbReference type="RefSeq" id="WP_163229471.1">
    <property type="nucleotide sequence ID" value="NZ_BMLD01000019.1"/>
</dbReference>
<comment type="caution">
    <text evidence="2">The sequence shown here is derived from an EMBL/GenBank/DDBJ whole genome shotgun (WGS) entry which is preliminary data.</text>
</comment>
<accession>A0ABU1N6H7</accession>
<protein>
    <submittedName>
        <fullName evidence="2">Uncharacterized protein</fullName>
    </submittedName>
</protein>
<evidence type="ECO:0000313" key="2">
    <source>
        <dbReference type="EMBL" id="MDR6534062.1"/>
    </source>
</evidence>
<dbReference type="Proteomes" id="UP001262754">
    <property type="component" value="Unassembled WGS sequence"/>
</dbReference>
<dbReference type="EMBL" id="JAVDRL010000018">
    <property type="protein sequence ID" value="MDR6534062.1"/>
    <property type="molecule type" value="Genomic_DNA"/>
</dbReference>
<feature type="region of interest" description="Disordered" evidence="1">
    <location>
        <begin position="1"/>
        <end position="27"/>
    </location>
</feature>
<gene>
    <name evidence="2" type="ORF">J2800_004832</name>
</gene>
<name>A0ABU1N6H7_9CAUL</name>
<feature type="compositionally biased region" description="Basic residues" evidence="1">
    <location>
        <begin position="1"/>
        <end position="19"/>
    </location>
</feature>
<reference evidence="2 3" key="1">
    <citation type="submission" date="2023-07" db="EMBL/GenBank/DDBJ databases">
        <title>Sorghum-associated microbial communities from plants grown in Nebraska, USA.</title>
        <authorList>
            <person name="Schachtman D."/>
        </authorList>
    </citation>
    <scope>NUCLEOTIDE SEQUENCE [LARGE SCALE GENOMIC DNA]</scope>
    <source>
        <strain evidence="2 3">DS2154</strain>
    </source>
</reference>
<evidence type="ECO:0000256" key="1">
    <source>
        <dbReference type="SAM" id="MobiDB-lite"/>
    </source>
</evidence>
<proteinExistence type="predicted"/>
<organism evidence="2 3">
    <name type="scientific">Caulobacter rhizosphaerae</name>
    <dbReference type="NCBI Taxonomy" id="2010972"/>
    <lineage>
        <taxon>Bacteria</taxon>
        <taxon>Pseudomonadati</taxon>
        <taxon>Pseudomonadota</taxon>
        <taxon>Alphaproteobacteria</taxon>
        <taxon>Caulobacterales</taxon>
        <taxon>Caulobacteraceae</taxon>
        <taxon>Caulobacter</taxon>
    </lineage>
</organism>
<keyword evidence="3" id="KW-1185">Reference proteome</keyword>